<sequence>MNSHALRQLAETNSIIEELMKTESSDVLMIDYLSVVATREEASFLWRQVLQSRRSHYDWLRGLFYQMNGRWPEVDQEIFRPPSTYEEGLYIQIRRLEYRKVQMMKLMNQTITLYVHQSLQIIYNQMQYEELLLRQLQRFE</sequence>
<evidence type="ECO:0000313" key="1">
    <source>
        <dbReference type="EMBL" id="XDI38365.1"/>
    </source>
</evidence>
<organism evidence="1">
    <name type="scientific">Alkalihalophilus sp. As8PL</name>
    <dbReference type="NCBI Taxonomy" id="3237103"/>
    <lineage>
        <taxon>Bacteria</taxon>
        <taxon>Bacillati</taxon>
        <taxon>Bacillota</taxon>
        <taxon>Bacilli</taxon>
        <taxon>Bacillales</taxon>
        <taxon>Bacillaceae</taxon>
        <taxon>Alkalihalophilus</taxon>
    </lineage>
</organism>
<reference evidence="1" key="1">
    <citation type="submission" date="2024-07" db="EMBL/GenBank/DDBJ databases">
        <title>Identification and characteristics of an arsenic-resistant bacterial isolate, which belongs to a novel species.</title>
        <authorList>
            <person name="Juszczyk A."/>
            <person name="Kowalczyk A."/>
            <person name="Was K."/>
            <person name="Kosowicz W."/>
            <person name="Budzyn A."/>
            <person name="Latowski D."/>
        </authorList>
    </citation>
    <scope>NUCLEOTIDE SEQUENCE</scope>
    <source>
        <strain evidence="1">As8PL</strain>
    </source>
</reference>
<proteinExistence type="predicted"/>
<name>A0AB39BWM5_9BACI</name>
<dbReference type="EMBL" id="CP162551">
    <property type="protein sequence ID" value="XDI38365.1"/>
    <property type="molecule type" value="Genomic_DNA"/>
</dbReference>
<dbReference type="AlphaFoldDB" id="A0AB39BWM5"/>
<accession>A0AB39BWM5</accession>
<protein>
    <recommendedName>
        <fullName evidence="2">DUF2383 domain-containing protein</fullName>
    </recommendedName>
</protein>
<evidence type="ECO:0008006" key="2">
    <source>
        <dbReference type="Google" id="ProtNLM"/>
    </source>
</evidence>
<gene>
    <name evidence="1" type="ORF">AB3N04_08680</name>
</gene>
<dbReference type="RefSeq" id="WP_368505658.1">
    <property type="nucleotide sequence ID" value="NZ_CP162551.1"/>
</dbReference>